<sequence>MTTLQLASDIHLETRQKLSHSSFNSLIRPSAAVLALVGDIGDPAEPVFSAFLAWCSSKFELVLFVHGNHELYSSPSNSVLTVDARIALIQNICNQFRNVVYLNNKKHIYNGVWFIGSTLWSYVPSEHKTEIELGLNDYHYIFKSADQTISVDDTNGEFAENKKFLEGFSIVIAFVYFFF</sequence>
<evidence type="ECO:0008006" key="3">
    <source>
        <dbReference type="Google" id="ProtNLM"/>
    </source>
</evidence>
<dbReference type="Proteomes" id="UP001211907">
    <property type="component" value="Unassembled WGS sequence"/>
</dbReference>
<reference evidence="1" key="1">
    <citation type="submission" date="2020-05" db="EMBL/GenBank/DDBJ databases">
        <title>Phylogenomic resolution of chytrid fungi.</title>
        <authorList>
            <person name="Stajich J.E."/>
            <person name="Amses K."/>
            <person name="Simmons R."/>
            <person name="Seto K."/>
            <person name="Myers J."/>
            <person name="Bonds A."/>
            <person name="Quandt C.A."/>
            <person name="Barry K."/>
            <person name="Liu P."/>
            <person name="Grigoriev I."/>
            <person name="Longcore J.E."/>
            <person name="James T.Y."/>
        </authorList>
    </citation>
    <scope>NUCLEOTIDE SEQUENCE</scope>
    <source>
        <strain evidence="1">JEL0513</strain>
    </source>
</reference>
<dbReference type="PANTHER" id="PTHR37844">
    <property type="entry name" value="SER/THR PROTEIN PHOSPHATASE SUPERFAMILY (AFU_ORTHOLOGUE AFUA_1G14840)"/>
    <property type="match status" value="1"/>
</dbReference>
<proteinExistence type="predicted"/>
<dbReference type="PANTHER" id="PTHR37844:SF2">
    <property type="entry name" value="SER_THR PROTEIN PHOSPHATASE SUPERFAMILY (AFU_ORTHOLOGUE AFUA_1G14840)"/>
    <property type="match status" value="1"/>
</dbReference>
<evidence type="ECO:0000313" key="1">
    <source>
        <dbReference type="EMBL" id="KAJ3128446.1"/>
    </source>
</evidence>
<organism evidence="1 2">
    <name type="scientific">Physocladia obscura</name>
    <dbReference type="NCBI Taxonomy" id="109957"/>
    <lineage>
        <taxon>Eukaryota</taxon>
        <taxon>Fungi</taxon>
        <taxon>Fungi incertae sedis</taxon>
        <taxon>Chytridiomycota</taxon>
        <taxon>Chytridiomycota incertae sedis</taxon>
        <taxon>Chytridiomycetes</taxon>
        <taxon>Chytridiales</taxon>
        <taxon>Chytriomycetaceae</taxon>
        <taxon>Physocladia</taxon>
    </lineage>
</organism>
<dbReference type="SUPFAM" id="SSF56300">
    <property type="entry name" value="Metallo-dependent phosphatases"/>
    <property type="match status" value="1"/>
</dbReference>
<comment type="caution">
    <text evidence="1">The sequence shown here is derived from an EMBL/GenBank/DDBJ whole genome shotgun (WGS) entry which is preliminary data.</text>
</comment>
<dbReference type="AlphaFoldDB" id="A0AAD5T3G5"/>
<dbReference type="EMBL" id="JADGJH010000464">
    <property type="protein sequence ID" value="KAJ3128446.1"/>
    <property type="molecule type" value="Genomic_DNA"/>
</dbReference>
<name>A0AAD5T3G5_9FUNG</name>
<protein>
    <recommendedName>
        <fullName evidence="3">Calcineurin-like phosphoesterase domain-containing protein</fullName>
    </recommendedName>
</protein>
<dbReference type="InterPro" id="IPR029052">
    <property type="entry name" value="Metallo-depent_PP-like"/>
</dbReference>
<keyword evidence="2" id="KW-1185">Reference proteome</keyword>
<gene>
    <name evidence="1" type="ORF">HK100_009167</name>
</gene>
<accession>A0AAD5T3G5</accession>
<evidence type="ECO:0000313" key="2">
    <source>
        <dbReference type="Proteomes" id="UP001211907"/>
    </source>
</evidence>